<protein>
    <submittedName>
        <fullName evidence="2">Peptidoglycan/xylan/chitin deacetylase (PgdA/CDA1 family)</fullName>
    </submittedName>
</protein>
<dbReference type="Proteomes" id="UP000247978">
    <property type="component" value="Unassembled WGS sequence"/>
</dbReference>
<dbReference type="GO" id="GO:0005975">
    <property type="term" value="P:carbohydrate metabolic process"/>
    <property type="evidence" value="ECO:0007669"/>
    <property type="project" value="InterPro"/>
</dbReference>
<evidence type="ECO:0000259" key="1">
    <source>
        <dbReference type="PROSITE" id="PS51677"/>
    </source>
</evidence>
<dbReference type="AlphaFoldDB" id="A0A2V3VYF9"/>
<dbReference type="PANTHER" id="PTHR10587:SF134">
    <property type="entry name" value="SECRETED PROTEIN"/>
    <property type="match status" value="1"/>
</dbReference>
<keyword evidence="3" id="KW-1185">Reference proteome</keyword>
<comment type="caution">
    <text evidence="2">The sequence shown here is derived from an EMBL/GenBank/DDBJ whole genome shotgun (WGS) entry which is preliminary data.</text>
</comment>
<dbReference type="Pfam" id="PF01522">
    <property type="entry name" value="Polysacc_deac_1"/>
    <property type="match status" value="1"/>
</dbReference>
<organism evidence="2 3">
    <name type="scientific">Pseudogracilibacillus auburnensis</name>
    <dbReference type="NCBI Taxonomy" id="1494959"/>
    <lineage>
        <taxon>Bacteria</taxon>
        <taxon>Bacillati</taxon>
        <taxon>Bacillota</taxon>
        <taxon>Bacilli</taxon>
        <taxon>Bacillales</taxon>
        <taxon>Bacillaceae</taxon>
        <taxon>Pseudogracilibacillus</taxon>
    </lineage>
</organism>
<dbReference type="Gene3D" id="3.20.20.370">
    <property type="entry name" value="Glycoside hydrolase/deacetylase"/>
    <property type="match status" value="1"/>
</dbReference>
<dbReference type="CDD" id="cd10955">
    <property type="entry name" value="CE4_BH0857_like"/>
    <property type="match status" value="1"/>
</dbReference>
<dbReference type="PANTHER" id="PTHR10587">
    <property type="entry name" value="GLYCOSYL TRANSFERASE-RELATED"/>
    <property type="match status" value="1"/>
</dbReference>
<name>A0A2V3VYF9_9BACI</name>
<dbReference type="EMBL" id="QJJQ01000009">
    <property type="protein sequence ID" value="PXW85931.1"/>
    <property type="molecule type" value="Genomic_DNA"/>
</dbReference>
<dbReference type="InterPro" id="IPR002509">
    <property type="entry name" value="NODB_dom"/>
</dbReference>
<dbReference type="InterPro" id="IPR050248">
    <property type="entry name" value="Polysacc_deacetylase_ArnD"/>
</dbReference>
<dbReference type="SUPFAM" id="SSF88713">
    <property type="entry name" value="Glycoside hydrolase/deacetylase"/>
    <property type="match status" value="1"/>
</dbReference>
<accession>A0A2V3VYF9</accession>
<sequence length="319" mass="35768">MYNKELDASFRGYCDAKGIDLVAYNRELDSSNGWGLSWMKRMYLLIFCLLLLGCSEQTIKVASDVHEMNRHVIHKEVPQHEVDSEAFFVDLTSFERREPMEWGENVTAVKNQFQTEEKEIALTFDACGGEYGNGYDEELIHFLRTEKIPATLFVNERWILENESIFIDLATEPLFQIENHGTNHSPLSVDGGEAWGIAATESAEEVYAEIMDNHKTVQELTGKEMSLFRSGTAYYDEVAVELANALGYEVVNYDILGDAGATYSSNQVRDALLNAEPGSIALLHMNQPASGTAQGVIEAVPSLKERGFEFVLLEGKKLE</sequence>
<evidence type="ECO:0000313" key="3">
    <source>
        <dbReference type="Proteomes" id="UP000247978"/>
    </source>
</evidence>
<reference evidence="2 3" key="1">
    <citation type="submission" date="2018-05" db="EMBL/GenBank/DDBJ databases">
        <title>Genomic Encyclopedia of Type Strains, Phase IV (KMG-IV): sequencing the most valuable type-strain genomes for metagenomic binning, comparative biology and taxonomic classification.</title>
        <authorList>
            <person name="Goeker M."/>
        </authorList>
    </citation>
    <scope>NUCLEOTIDE SEQUENCE [LARGE SCALE GENOMIC DNA]</scope>
    <source>
        <strain evidence="2 3">DSM 28556</strain>
    </source>
</reference>
<dbReference type="InterPro" id="IPR011330">
    <property type="entry name" value="Glyco_hydro/deAcase_b/a-brl"/>
</dbReference>
<dbReference type="PROSITE" id="PS51677">
    <property type="entry name" value="NODB"/>
    <property type="match status" value="1"/>
</dbReference>
<proteinExistence type="predicted"/>
<dbReference type="GO" id="GO:0016810">
    <property type="term" value="F:hydrolase activity, acting on carbon-nitrogen (but not peptide) bonds"/>
    <property type="evidence" value="ECO:0007669"/>
    <property type="project" value="InterPro"/>
</dbReference>
<feature type="domain" description="NodB homology" evidence="1">
    <location>
        <begin position="118"/>
        <end position="311"/>
    </location>
</feature>
<evidence type="ECO:0000313" key="2">
    <source>
        <dbReference type="EMBL" id="PXW85931.1"/>
    </source>
</evidence>
<gene>
    <name evidence="2" type="ORF">DFR56_10994</name>
</gene>